<evidence type="ECO:0000256" key="3">
    <source>
        <dbReference type="ARBA" id="ARBA00022490"/>
    </source>
</evidence>
<feature type="compositionally biased region" description="Polar residues" evidence="6">
    <location>
        <begin position="7"/>
        <end position="19"/>
    </location>
</feature>
<gene>
    <name evidence="8" type="ORF">FDP41_002836</name>
</gene>
<comment type="caution">
    <text evidence="8">The sequence shown here is derived from an EMBL/GenBank/DDBJ whole genome shotgun (WGS) entry which is preliminary data.</text>
</comment>
<dbReference type="EMBL" id="VFQX01000030">
    <property type="protein sequence ID" value="KAF0978321.1"/>
    <property type="molecule type" value="Genomic_DNA"/>
</dbReference>
<dbReference type="GO" id="GO:0005856">
    <property type="term" value="C:cytoskeleton"/>
    <property type="evidence" value="ECO:0007669"/>
    <property type="project" value="UniProtKB-SubCell"/>
</dbReference>
<evidence type="ECO:0000313" key="8">
    <source>
        <dbReference type="EMBL" id="KAF0978321.1"/>
    </source>
</evidence>
<evidence type="ECO:0000313" key="9">
    <source>
        <dbReference type="Proteomes" id="UP000444721"/>
    </source>
</evidence>
<dbReference type="InterPro" id="IPR007707">
    <property type="entry name" value="TACC_C"/>
</dbReference>
<dbReference type="Gene3D" id="1.20.5.1700">
    <property type="match status" value="1"/>
</dbReference>
<dbReference type="Proteomes" id="UP000444721">
    <property type="component" value="Unassembled WGS sequence"/>
</dbReference>
<dbReference type="VEuPathDB" id="AmoebaDB:FDP41_002836"/>
<sequence>MTEHVTKSTSNDGSTPTLEQDSEESPLIGSEHDFDEINSSRVQEIDPDEISEHEKTCINNLLSSETHWSTKLDCLQEIDDVLTSGKLSKKKAISISSSIVEPLSQMLSDLRSSIVKASSDVLLSVAKLLKEDFQTHNDQVLRPLMKSSFSIIESIATSCRICLEDIVNIPGAIHEKSFKLFEEFLEDVVYQGNANTKLTALNIITSLHKERENIFDKETILKSLKKLKRDENKDVLIAVDNVENLFNTEKTETAIIVNEDVARSLRSSLEEIDTSFTQQPSPRVDSSLSPIEPYMRHITPLYLDAARVNLDNVEKKDGSTSPKEKIIFTIEDVEKIKNECIQKVLTEMSILSADYDDMEVRLNNEIRKRRELESFVQNYEKEFKNLSLKNGDEKEKESIKVQYTQLLIDYSKIESSFKELKLRYDEMKNINEKYKQNEAIMKEKLQSSVRECKIYEAKYVKLKEHAEQQLNNANIKLKELAAVKSHYEHTISTLEQEVSKVKKEKDEKDAIIENLNEKVKKLSQVPKTQIKALEDKIKNLEMANEQLVSDIGECQRRALTTETELRKQKEENQGLVSRNEELQQSLHVFYEENQKLKAKIYDKTNEIEALKTLISSSKPLNPSSSSIELEEKLKKEEERRQQLESRLKAKEKENKELLDICNQLIAKIERNKQEE</sequence>
<dbReference type="SUPFAM" id="SSF48371">
    <property type="entry name" value="ARM repeat"/>
    <property type="match status" value="1"/>
</dbReference>
<evidence type="ECO:0000256" key="1">
    <source>
        <dbReference type="ARBA" id="ARBA00004245"/>
    </source>
</evidence>
<dbReference type="GeneID" id="68110054"/>
<name>A0A6A5BV60_NAEFO</name>
<keyword evidence="5" id="KW-0206">Cytoskeleton</keyword>
<dbReference type="VEuPathDB" id="AmoebaDB:NF0113650"/>
<dbReference type="InterPro" id="IPR011989">
    <property type="entry name" value="ARM-like"/>
</dbReference>
<proteinExistence type="inferred from homology"/>
<dbReference type="Pfam" id="PF05010">
    <property type="entry name" value="TACC_C"/>
    <property type="match status" value="1"/>
</dbReference>
<protein>
    <recommendedName>
        <fullName evidence="7">Transforming acidic coiled-coil-containing protein C-terminal domain-containing protein</fullName>
    </recommendedName>
</protein>
<feature type="region of interest" description="Disordered" evidence="6">
    <location>
        <begin position="1"/>
        <end position="39"/>
    </location>
</feature>
<evidence type="ECO:0000256" key="6">
    <source>
        <dbReference type="SAM" id="MobiDB-lite"/>
    </source>
</evidence>
<accession>A0A6A5BV60</accession>
<dbReference type="AlphaFoldDB" id="A0A6A5BV60"/>
<feature type="domain" description="Transforming acidic coiled-coil-containing protein C-terminal" evidence="7">
    <location>
        <begin position="339"/>
        <end position="527"/>
    </location>
</feature>
<evidence type="ECO:0000259" key="7">
    <source>
        <dbReference type="Pfam" id="PF05010"/>
    </source>
</evidence>
<feature type="region of interest" description="Disordered" evidence="6">
    <location>
        <begin position="617"/>
        <end position="647"/>
    </location>
</feature>
<evidence type="ECO:0000256" key="4">
    <source>
        <dbReference type="ARBA" id="ARBA00023054"/>
    </source>
</evidence>
<reference evidence="8 9" key="1">
    <citation type="journal article" date="2019" name="Sci. Rep.">
        <title>Nanopore sequencing improves the draft genome of the human pathogenic amoeba Naegleria fowleri.</title>
        <authorList>
            <person name="Liechti N."/>
            <person name="Schurch N."/>
            <person name="Bruggmann R."/>
            <person name="Wittwer M."/>
        </authorList>
    </citation>
    <scope>NUCLEOTIDE SEQUENCE [LARGE SCALE GENOMIC DNA]</scope>
    <source>
        <strain evidence="8 9">ATCC 30894</strain>
    </source>
</reference>
<dbReference type="Gene3D" id="1.25.10.10">
    <property type="entry name" value="Leucine-rich Repeat Variant"/>
    <property type="match status" value="1"/>
</dbReference>
<dbReference type="OrthoDB" id="10255048at2759"/>
<comment type="similarity">
    <text evidence="2">Belongs to the TACC family.</text>
</comment>
<comment type="subcellular location">
    <subcellularLocation>
        <location evidence="1">Cytoplasm</location>
        <location evidence="1">Cytoskeleton</location>
    </subcellularLocation>
</comment>
<dbReference type="RefSeq" id="XP_044563034.1">
    <property type="nucleotide sequence ID" value="XM_044706074.1"/>
</dbReference>
<keyword evidence="4" id="KW-0175">Coiled coil</keyword>
<evidence type="ECO:0000256" key="5">
    <source>
        <dbReference type="ARBA" id="ARBA00023212"/>
    </source>
</evidence>
<organism evidence="8 9">
    <name type="scientific">Naegleria fowleri</name>
    <name type="common">Brain eating amoeba</name>
    <dbReference type="NCBI Taxonomy" id="5763"/>
    <lineage>
        <taxon>Eukaryota</taxon>
        <taxon>Discoba</taxon>
        <taxon>Heterolobosea</taxon>
        <taxon>Tetramitia</taxon>
        <taxon>Eutetramitia</taxon>
        <taxon>Vahlkampfiidae</taxon>
        <taxon>Naegleria</taxon>
    </lineage>
</organism>
<keyword evidence="9" id="KW-1185">Reference proteome</keyword>
<feature type="compositionally biased region" description="Low complexity" evidence="6">
    <location>
        <begin position="617"/>
        <end position="627"/>
    </location>
</feature>
<dbReference type="InterPro" id="IPR016024">
    <property type="entry name" value="ARM-type_fold"/>
</dbReference>
<evidence type="ECO:0000256" key="2">
    <source>
        <dbReference type="ARBA" id="ARBA00009423"/>
    </source>
</evidence>
<feature type="compositionally biased region" description="Basic and acidic residues" evidence="6">
    <location>
        <begin position="629"/>
        <end position="647"/>
    </location>
</feature>
<keyword evidence="3" id="KW-0963">Cytoplasm</keyword>
<dbReference type="VEuPathDB" id="AmoebaDB:NfTy_056190"/>